<dbReference type="Gene3D" id="3.40.50.1360">
    <property type="match status" value="1"/>
</dbReference>
<name>A0ABW0YFS6_9BACI</name>
<organism evidence="7 8">
    <name type="scientific">Thalassorhabdus alkalitolerans</name>
    <dbReference type="NCBI Taxonomy" id="2282697"/>
    <lineage>
        <taxon>Bacteria</taxon>
        <taxon>Bacillati</taxon>
        <taxon>Bacillota</taxon>
        <taxon>Bacilli</taxon>
        <taxon>Bacillales</taxon>
        <taxon>Bacillaceae</taxon>
        <taxon>Thalassorhabdus</taxon>
    </lineage>
</organism>
<dbReference type="InterPro" id="IPR007324">
    <property type="entry name" value="Sugar-bd_dom_put"/>
</dbReference>
<dbReference type="InterPro" id="IPR036388">
    <property type="entry name" value="WH-like_DNA-bd_sf"/>
</dbReference>
<feature type="domain" description="Sugar-binding" evidence="5">
    <location>
        <begin position="90"/>
        <end position="337"/>
    </location>
</feature>
<dbReference type="SUPFAM" id="SSF100950">
    <property type="entry name" value="NagB/RpiA/CoA transferase-like"/>
    <property type="match status" value="1"/>
</dbReference>
<evidence type="ECO:0000256" key="3">
    <source>
        <dbReference type="ARBA" id="ARBA00023125"/>
    </source>
</evidence>
<accession>A0ABW0YFS6</accession>
<reference evidence="8" key="1">
    <citation type="journal article" date="2019" name="Int. J. Syst. Evol. Microbiol.">
        <title>The Global Catalogue of Microorganisms (GCM) 10K type strain sequencing project: providing services to taxonomists for standard genome sequencing and annotation.</title>
        <authorList>
            <consortium name="The Broad Institute Genomics Platform"/>
            <consortium name="The Broad Institute Genome Sequencing Center for Infectious Disease"/>
            <person name="Wu L."/>
            <person name="Ma J."/>
        </authorList>
    </citation>
    <scope>NUCLEOTIDE SEQUENCE [LARGE SCALE GENOMIC DNA]</scope>
    <source>
        <strain evidence="8">CECT 7184</strain>
    </source>
</reference>
<dbReference type="InterPro" id="IPR037171">
    <property type="entry name" value="NagB/RpiA_transferase-like"/>
</dbReference>
<dbReference type="PANTHER" id="PTHR34294">
    <property type="entry name" value="TRANSCRIPTIONAL REGULATOR-RELATED"/>
    <property type="match status" value="1"/>
</dbReference>
<protein>
    <submittedName>
        <fullName evidence="7">Sugar-binding transcriptional regulator</fullName>
    </submittedName>
</protein>
<proteinExistence type="inferred from homology"/>
<dbReference type="EMBL" id="JBHSOZ010000002">
    <property type="protein sequence ID" value="MFC5711270.1"/>
    <property type="molecule type" value="Genomic_DNA"/>
</dbReference>
<keyword evidence="3" id="KW-0238">DNA-binding</keyword>
<dbReference type="InterPro" id="IPR036390">
    <property type="entry name" value="WH_DNA-bd_sf"/>
</dbReference>
<dbReference type="SUPFAM" id="SSF46785">
    <property type="entry name" value="Winged helix' DNA-binding domain"/>
    <property type="match status" value="1"/>
</dbReference>
<evidence type="ECO:0000256" key="4">
    <source>
        <dbReference type="ARBA" id="ARBA00023163"/>
    </source>
</evidence>
<keyword evidence="2" id="KW-0805">Transcription regulation</keyword>
<sequence>MRELVELQKKLQPDVLDVMGQRFRILQYVRLMQPVGRRTLAASLELSERVLRGEVTFLKEQGLLSVTAAGMTLTEEGHTLLEGLEEMIKEAFGLASLEEQVSTILSVPKVIVVSGNSDRHSWVKKEMGRACIQQMKAHLTPDDVVAVAGGTTLASVAEMMTPDPRLTSVTFVPARGGLGEKVEIQSSTISSVMGMKAEANYRLLHVPDQLSEEAHDSLAHEPEIKELLALIRSARVVLHGIGEGKTMAQRRKAKPGIMKELEKKEAVAEAFGYYFDRNGNIVHKERTIGLQLDDLNTNQKVISIAGGASKGEAIWAYMRYRPSDILITDESAAQAVIDHEPPK</sequence>
<dbReference type="InterPro" id="IPR048715">
    <property type="entry name" value="CggR_N"/>
</dbReference>
<evidence type="ECO:0000256" key="1">
    <source>
        <dbReference type="ARBA" id="ARBA00010466"/>
    </source>
</evidence>
<dbReference type="Proteomes" id="UP001596142">
    <property type="component" value="Unassembled WGS sequence"/>
</dbReference>
<comment type="similarity">
    <text evidence="1">Belongs to the SorC transcriptional regulatory family.</text>
</comment>
<evidence type="ECO:0000313" key="8">
    <source>
        <dbReference type="Proteomes" id="UP001596142"/>
    </source>
</evidence>
<dbReference type="Gene3D" id="1.10.10.10">
    <property type="entry name" value="Winged helix-like DNA-binding domain superfamily/Winged helix DNA-binding domain"/>
    <property type="match status" value="1"/>
</dbReference>
<dbReference type="InterPro" id="IPR051054">
    <property type="entry name" value="SorC_transcr_regulators"/>
</dbReference>
<evidence type="ECO:0000259" key="6">
    <source>
        <dbReference type="Pfam" id="PF21715"/>
    </source>
</evidence>
<dbReference type="Pfam" id="PF21715">
    <property type="entry name" value="CggR_N"/>
    <property type="match status" value="1"/>
</dbReference>
<keyword evidence="8" id="KW-1185">Reference proteome</keyword>
<dbReference type="RefSeq" id="WP_385937271.1">
    <property type="nucleotide sequence ID" value="NZ_JBHSOZ010000002.1"/>
</dbReference>
<dbReference type="Pfam" id="PF04198">
    <property type="entry name" value="Sugar-bind"/>
    <property type="match status" value="1"/>
</dbReference>
<keyword evidence="4" id="KW-0804">Transcription</keyword>
<comment type="caution">
    <text evidence="7">The sequence shown here is derived from an EMBL/GenBank/DDBJ whole genome shotgun (WGS) entry which is preliminary data.</text>
</comment>
<feature type="domain" description="CggR N-terminal DNA binding" evidence="6">
    <location>
        <begin position="18"/>
        <end position="88"/>
    </location>
</feature>
<dbReference type="PANTHER" id="PTHR34294:SF5">
    <property type="entry name" value="CENTRAL GLYCOLYTIC GENES REGULATOR"/>
    <property type="match status" value="1"/>
</dbReference>
<evidence type="ECO:0000256" key="2">
    <source>
        <dbReference type="ARBA" id="ARBA00023015"/>
    </source>
</evidence>
<gene>
    <name evidence="7" type="ORF">ACFPU1_00595</name>
</gene>
<evidence type="ECO:0000313" key="7">
    <source>
        <dbReference type="EMBL" id="MFC5711270.1"/>
    </source>
</evidence>
<evidence type="ECO:0000259" key="5">
    <source>
        <dbReference type="Pfam" id="PF04198"/>
    </source>
</evidence>